<sequence>MTVGFGVVEFQLVLLRRMADFQPGLVERARSGLGCSAMDMRQVNADWQRFVRSRTAPRGVARYTAVLGPQDSVREQRTGDLTCLLHHWSLPLWPELRFEAVEGPDRGVWQEWLVRAPGTEPPAVPATGELTPWQYVVTDLERLSPEVRHLPADAPQRWVSQFALPDAEGTLHHRRARFVYGLLQEVSELDRPR</sequence>
<gene>
    <name evidence="1" type="ORF">ACEZDB_07835</name>
</gene>
<organism evidence="1 2">
    <name type="scientific">Streptacidiphilus alkalitolerans</name>
    <dbReference type="NCBI Taxonomy" id="3342712"/>
    <lineage>
        <taxon>Bacteria</taxon>
        <taxon>Bacillati</taxon>
        <taxon>Actinomycetota</taxon>
        <taxon>Actinomycetes</taxon>
        <taxon>Kitasatosporales</taxon>
        <taxon>Streptomycetaceae</taxon>
        <taxon>Streptacidiphilus</taxon>
    </lineage>
</organism>
<evidence type="ECO:0000313" key="1">
    <source>
        <dbReference type="EMBL" id="MFC1430576.1"/>
    </source>
</evidence>
<name>A0ABV6WX64_9ACTN</name>
<evidence type="ECO:0000313" key="2">
    <source>
        <dbReference type="Proteomes" id="UP001592530"/>
    </source>
</evidence>
<accession>A0ABV6WX64</accession>
<proteinExistence type="predicted"/>
<dbReference type="EMBL" id="JBHEZY010000002">
    <property type="protein sequence ID" value="MFC1430576.1"/>
    <property type="molecule type" value="Genomic_DNA"/>
</dbReference>
<dbReference type="Proteomes" id="UP001592530">
    <property type="component" value="Unassembled WGS sequence"/>
</dbReference>
<comment type="caution">
    <text evidence="1">The sequence shown here is derived from an EMBL/GenBank/DDBJ whole genome shotgun (WGS) entry which is preliminary data.</text>
</comment>
<dbReference type="RefSeq" id="WP_380550251.1">
    <property type="nucleotide sequence ID" value="NZ_JBHEZY010000002.1"/>
</dbReference>
<reference evidence="1 2" key="1">
    <citation type="submission" date="2024-09" db="EMBL/GenBank/DDBJ databases">
        <authorList>
            <person name="Lee S.D."/>
        </authorList>
    </citation>
    <scope>NUCLEOTIDE SEQUENCE [LARGE SCALE GENOMIC DNA]</scope>
    <source>
        <strain evidence="1 2">N1-3</strain>
    </source>
</reference>
<evidence type="ECO:0008006" key="3">
    <source>
        <dbReference type="Google" id="ProtNLM"/>
    </source>
</evidence>
<protein>
    <recommendedName>
        <fullName evidence="3">Polyketide cyclase / dehydrase and lipid transport</fullName>
    </recommendedName>
</protein>